<evidence type="ECO:0000259" key="1">
    <source>
        <dbReference type="Pfam" id="PF01261"/>
    </source>
</evidence>
<reference evidence="2 3" key="1">
    <citation type="submission" date="2022-10" db="EMBL/GenBank/DDBJ databases">
        <title>Comparative genomic analysis of Cohnella hashimotonis sp. nov., isolated from the International Space Station.</title>
        <authorList>
            <person name="Simpson A."/>
            <person name="Venkateswaran K."/>
        </authorList>
    </citation>
    <scope>NUCLEOTIDE SEQUENCE [LARGE SCALE GENOMIC DNA]</scope>
    <source>
        <strain evidence="2 3">DSM 18997</strain>
    </source>
</reference>
<dbReference type="PANTHER" id="PTHR12110">
    <property type="entry name" value="HYDROXYPYRUVATE ISOMERASE"/>
    <property type="match status" value="1"/>
</dbReference>
<gene>
    <name evidence="2" type="ORF">OMP38_06125</name>
</gene>
<proteinExistence type="predicted"/>
<dbReference type="InterPro" id="IPR050312">
    <property type="entry name" value="IolE/XylAMocC-like"/>
</dbReference>
<comment type="caution">
    <text evidence="2">The sequence shown here is derived from an EMBL/GenBank/DDBJ whole genome shotgun (WGS) entry which is preliminary data.</text>
</comment>
<dbReference type="RefSeq" id="WP_277564295.1">
    <property type="nucleotide sequence ID" value="NZ_JAPDHZ010000002.1"/>
</dbReference>
<name>A0A9X4KE52_9BACL</name>
<evidence type="ECO:0000313" key="3">
    <source>
        <dbReference type="Proteomes" id="UP001153387"/>
    </source>
</evidence>
<organism evidence="2 3">
    <name type="scientific">Cohnella ginsengisoli</name>
    <dbReference type="NCBI Taxonomy" id="425004"/>
    <lineage>
        <taxon>Bacteria</taxon>
        <taxon>Bacillati</taxon>
        <taxon>Bacillota</taxon>
        <taxon>Bacilli</taxon>
        <taxon>Bacillales</taxon>
        <taxon>Paenibacillaceae</taxon>
        <taxon>Cohnella</taxon>
    </lineage>
</organism>
<dbReference type="AlphaFoldDB" id="A0A9X4KE52"/>
<evidence type="ECO:0000313" key="2">
    <source>
        <dbReference type="EMBL" id="MDG0790469.1"/>
    </source>
</evidence>
<dbReference type="InterPro" id="IPR036237">
    <property type="entry name" value="Xyl_isomerase-like_sf"/>
</dbReference>
<keyword evidence="3" id="KW-1185">Reference proteome</keyword>
<accession>A0A9X4KE52</accession>
<dbReference type="InterPro" id="IPR013022">
    <property type="entry name" value="Xyl_isomerase-like_TIM-brl"/>
</dbReference>
<dbReference type="Gene3D" id="3.20.20.150">
    <property type="entry name" value="Divalent-metal-dependent TIM barrel enzymes"/>
    <property type="match status" value="1"/>
</dbReference>
<dbReference type="Proteomes" id="UP001153387">
    <property type="component" value="Unassembled WGS sequence"/>
</dbReference>
<feature type="domain" description="Xylose isomerase-like TIM barrel" evidence="1">
    <location>
        <begin position="20"/>
        <end position="250"/>
    </location>
</feature>
<dbReference type="PANTHER" id="PTHR12110:SF21">
    <property type="entry name" value="XYLOSE ISOMERASE-LIKE TIM BARREL DOMAIN-CONTAINING PROTEIN"/>
    <property type="match status" value="1"/>
</dbReference>
<protein>
    <submittedName>
        <fullName evidence="2">Sugar phosphate isomerase/epimerase</fullName>
    </submittedName>
</protein>
<keyword evidence="2" id="KW-0413">Isomerase</keyword>
<sequence>MNRLAFSTLPCEGRTLDEMLELAVRWGFGGMELREGAPWGISTDMTAEARRSAFRSFERAGVRATDIASGVCLTGLAGDEAQLENLRRSVRLAHDLQAGGVRVFLGYFTERRDQVMPAIPYEALVAHIAAACDDAAPLGVPIWIETHNEFATGRTLRKLLDDVGRDNCAVIYDIIHPLEEGEQPEETVALLGAQCAHVHMKDGVPFEDPMRSSWKYTQIGEGRVPIVSIVETLERSGYGGCYSLEWETKWRTELQAPGMEPETVFPGYAAKMRDILDRLGK</sequence>
<dbReference type="SUPFAM" id="SSF51658">
    <property type="entry name" value="Xylose isomerase-like"/>
    <property type="match status" value="1"/>
</dbReference>
<dbReference type="GO" id="GO:0016853">
    <property type="term" value="F:isomerase activity"/>
    <property type="evidence" value="ECO:0007669"/>
    <property type="project" value="UniProtKB-KW"/>
</dbReference>
<dbReference type="Pfam" id="PF01261">
    <property type="entry name" value="AP_endonuc_2"/>
    <property type="match status" value="1"/>
</dbReference>
<dbReference type="EMBL" id="JAPDHZ010000002">
    <property type="protein sequence ID" value="MDG0790469.1"/>
    <property type="molecule type" value="Genomic_DNA"/>
</dbReference>